<dbReference type="GeneID" id="37059660"/>
<reference evidence="1" key="1">
    <citation type="submission" date="2016-12" db="EMBL/GenBank/DDBJ databases">
        <title>The genomes of Aspergillus section Nigri reveals drivers in fungal speciation.</title>
        <authorList>
            <consortium name="DOE Joint Genome Institute"/>
            <person name="Vesth T.C."/>
            <person name="Nybo J."/>
            <person name="Theobald S."/>
            <person name="Brandl J."/>
            <person name="Frisvad J.C."/>
            <person name="Nielsen K.F."/>
            <person name="Lyhne E.K."/>
            <person name="Kogle M.E."/>
            <person name="Kuo A."/>
            <person name="Riley R."/>
            <person name="Clum A."/>
            <person name="Nolan M."/>
            <person name="Lipzen A."/>
            <person name="Salamov A."/>
            <person name="Henrissat B."/>
            <person name="Wiebenga A."/>
            <person name="De vries R.P."/>
            <person name="Grigoriev I.V."/>
            <person name="Mortensen U.H."/>
            <person name="Andersen M.R."/>
            <person name="Baker S.E."/>
        </authorList>
    </citation>
    <scope>NUCLEOTIDE SEQUENCE</scope>
    <source>
        <strain evidence="1">CBS 122712</strain>
    </source>
</reference>
<organism evidence="1 2">
    <name type="scientific">Aspergillus eucalypticola (strain CBS 122712 / IBT 29274)</name>
    <dbReference type="NCBI Taxonomy" id="1448314"/>
    <lineage>
        <taxon>Eukaryota</taxon>
        <taxon>Fungi</taxon>
        <taxon>Dikarya</taxon>
        <taxon>Ascomycota</taxon>
        <taxon>Pezizomycotina</taxon>
        <taxon>Eurotiomycetes</taxon>
        <taxon>Eurotiomycetidae</taxon>
        <taxon>Eurotiales</taxon>
        <taxon>Aspergillaceae</taxon>
        <taxon>Aspergillus</taxon>
        <taxon>Aspergillus subgen. Circumdati</taxon>
    </lineage>
</organism>
<dbReference type="RefSeq" id="XP_025385965.1">
    <property type="nucleotide sequence ID" value="XM_025537698.1"/>
</dbReference>
<dbReference type="EMBL" id="MSFU01000020">
    <property type="protein sequence ID" value="PWY68285.1"/>
    <property type="molecule type" value="Genomic_DNA"/>
</dbReference>
<keyword evidence="2" id="KW-1185">Reference proteome</keyword>
<evidence type="ECO:0000313" key="1">
    <source>
        <dbReference type="EMBL" id="PWY68285.1"/>
    </source>
</evidence>
<evidence type="ECO:0000313" key="2">
    <source>
        <dbReference type="Proteomes" id="UP000246171"/>
    </source>
</evidence>
<dbReference type="VEuPathDB" id="FungiDB:BO83DRAFT_90204"/>
<proteinExistence type="predicted"/>
<name>A0A317V2G3_ASPEC</name>
<dbReference type="Proteomes" id="UP000246171">
    <property type="component" value="Unassembled WGS sequence"/>
</dbReference>
<gene>
    <name evidence="1" type="ORF">BO83DRAFT_90204</name>
</gene>
<dbReference type="AlphaFoldDB" id="A0A317V2G3"/>
<comment type="caution">
    <text evidence="1">The sequence shown here is derived from an EMBL/GenBank/DDBJ whole genome shotgun (WGS) entry which is preliminary data.</text>
</comment>
<sequence>MPLFSFQERKRGKILMGVVVREMVTTVMCHRYEGSGVVGISNNRQCMLRTILRRYSSPPPVSGSHPLTPESTGPKVRFDTWSLRLLHGKIESVSSFQMTNWPIQPHEAGHRRRGFRSLSTRLV</sequence>
<protein>
    <submittedName>
        <fullName evidence="1">Uncharacterized protein</fullName>
    </submittedName>
</protein>
<accession>A0A317V2G3</accession>